<dbReference type="SUPFAM" id="SSF158472">
    <property type="entry name" value="HAMP domain-like"/>
    <property type="match status" value="1"/>
</dbReference>
<dbReference type="PROSITE" id="PS50885">
    <property type="entry name" value="HAMP"/>
    <property type="match status" value="1"/>
</dbReference>
<dbReference type="Pfam" id="PF00211">
    <property type="entry name" value="Guanylate_cyc"/>
    <property type="match status" value="1"/>
</dbReference>
<evidence type="ECO:0000313" key="11">
    <source>
        <dbReference type="Proteomes" id="UP000276542"/>
    </source>
</evidence>
<dbReference type="SMART" id="SM00304">
    <property type="entry name" value="HAMP"/>
    <property type="match status" value="1"/>
</dbReference>
<evidence type="ECO:0000256" key="7">
    <source>
        <dbReference type="SAM" id="Phobius"/>
    </source>
</evidence>
<dbReference type="InterPro" id="IPR029787">
    <property type="entry name" value="Nucleotide_cyclase"/>
</dbReference>
<gene>
    <name evidence="10" type="ORF">D4739_09785</name>
</gene>
<organism evidence="10 11">
    <name type="scientific">Nocardioides cavernaquae</name>
    <dbReference type="NCBI Taxonomy" id="2321396"/>
    <lineage>
        <taxon>Bacteria</taxon>
        <taxon>Bacillati</taxon>
        <taxon>Actinomycetota</taxon>
        <taxon>Actinomycetes</taxon>
        <taxon>Propionibacteriales</taxon>
        <taxon>Nocardioidaceae</taxon>
        <taxon>Nocardioides</taxon>
    </lineage>
</organism>
<evidence type="ECO:0000256" key="5">
    <source>
        <dbReference type="ARBA" id="ARBA00022989"/>
    </source>
</evidence>
<evidence type="ECO:0000313" key="10">
    <source>
        <dbReference type="EMBL" id="RJS47885.1"/>
    </source>
</evidence>
<feature type="domain" description="HAMP" evidence="9">
    <location>
        <begin position="205"/>
        <end position="257"/>
    </location>
</feature>
<dbReference type="GO" id="GO:0035556">
    <property type="term" value="P:intracellular signal transduction"/>
    <property type="evidence" value="ECO:0007669"/>
    <property type="project" value="InterPro"/>
</dbReference>
<name>A0A3A5HEF0_9ACTN</name>
<evidence type="ECO:0000256" key="3">
    <source>
        <dbReference type="ARBA" id="ARBA00022475"/>
    </source>
</evidence>
<evidence type="ECO:0000256" key="1">
    <source>
        <dbReference type="ARBA" id="ARBA00004651"/>
    </source>
</evidence>
<dbReference type="PROSITE" id="PS50125">
    <property type="entry name" value="GUANYLATE_CYCLASE_2"/>
    <property type="match status" value="1"/>
</dbReference>
<protein>
    <submittedName>
        <fullName evidence="10">Adenylate/guanylate cyclase domain-containing protein</fullName>
    </submittedName>
</protein>
<dbReference type="SUPFAM" id="SSF55073">
    <property type="entry name" value="Nucleotide cyclase"/>
    <property type="match status" value="1"/>
</dbReference>
<evidence type="ECO:0000259" key="8">
    <source>
        <dbReference type="PROSITE" id="PS50125"/>
    </source>
</evidence>
<keyword evidence="6 7" id="KW-0472">Membrane</keyword>
<feature type="transmembrane region" description="Helical" evidence="7">
    <location>
        <begin position="71"/>
        <end position="89"/>
    </location>
</feature>
<feature type="transmembrane region" description="Helical" evidence="7">
    <location>
        <begin position="101"/>
        <end position="128"/>
    </location>
</feature>
<dbReference type="GO" id="GO:0005886">
    <property type="term" value="C:plasma membrane"/>
    <property type="evidence" value="ECO:0007669"/>
    <property type="project" value="UniProtKB-SubCell"/>
</dbReference>
<dbReference type="PANTHER" id="PTHR43081">
    <property type="entry name" value="ADENYLATE CYCLASE, TERMINAL-DIFFERENTIATION SPECIFIC-RELATED"/>
    <property type="match status" value="1"/>
</dbReference>
<feature type="domain" description="Guanylate cyclase" evidence="8">
    <location>
        <begin position="290"/>
        <end position="415"/>
    </location>
</feature>
<dbReference type="GO" id="GO:0006171">
    <property type="term" value="P:cAMP biosynthetic process"/>
    <property type="evidence" value="ECO:0007669"/>
    <property type="project" value="TreeGrafter"/>
</dbReference>
<sequence length="464" mass="48953">MASWALSLHRSLGDFLFVGGVFLVVAEACGAMAVLGATREVRPLLNAWGRGDRSNPRLTSEALSRLDRVPVVYGLAGGVPMLVIAPLLGDAVGLPWSVNAAMGLAAALLVVGSGLLGWAIVDAFLWPVQAELDAVLREDQPVVVRRGVGGRLVMIVFLATLMGSWVAALVTSMARTDAGQYVLAPIVAIPFALGIAIVLSPFGVTPVVRPVEDLAAGTERVTAGIFDQRVPVTSDDEFGQLARSFNRMQAGLHERERLQAAFGSYVDPVLAQRLLERGSELFEGEEAEVTVAFVDVRGFTAYSQGRTPGETVARLNELFSLVVPILRAHGGHANKFLGDGMLAVFGVPEELADHADCAVAAAMAIQDAVHERFGDDLRVGIGLCTGPVIAGTVGGGGKLEFTLVGDTVNVAARIEEMTRSTGDLVLLADSTLEALSRPVGTVSRGEHELRGRVGRTELHALTAW</sequence>
<feature type="transmembrane region" description="Helical" evidence="7">
    <location>
        <begin position="148"/>
        <end position="170"/>
    </location>
</feature>
<dbReference type="Pfam" id="PF00672">
    <property type="entry name" value="HAMP"/>
    <property type="match status" value="1"/>
</dbReference>
<dbReference type="GO" id="GO:0004016">
    <property type="term" value="F:adenylate cyclase activity"/>
    <property type="evidence" value="ECO:0007669"/>
    <property type="project" value="UniProtKB-ARBA"/>
</dbReference>
<dbReference type="AlphaFoldDB" id="A0A3A5HEF0"/>
<evidence type="ECO:0000256" key="2">
    <source>
        <dbReference type="ARBA" id="ARBA00005381"/>
    </source>
</evidence>
<dbReference type="PANTHER" id="PTHR43081:SF17">
    <property type="entry name" value="BLL5647 PROTEIN"/>
    <property type="match status" value="1"/>
</dbReference>
<keyword evidence="4 7" id="KW-0812">Transmembrane</keyword>
<dbReference type="SMART" id="SM00044">
    <property type="entry name" value="CYCc"/>
    <property type="match status" value="1"/>
</dbReference>
<dbReference type="CDD" id="cd06225">
    <property type="entry name" value="HAMP"/>
    <property type="match status" value="1"/>
</dbReference>
<dbReference type="Gene3D" id="3.30.70.1230">
    <property type="entry name" value="Nucleotide cyclase"/>
    <property type="match status" value="1"/>
</dbReference>
<dbReference type="InterPro" id="IPR050697">
    <property type="entry name" value="Adenylyl/Guanylyl_Cyclase_3/4"/>
</dbReference>
<dbReference type="EMBL" id="QYRP01000002">
    <property type="protein sequence ID" value="RJS47885.1"/>
    <property type="molecule type" value="Genomic_DNA"/>
</dbReference>
<evidence type="ECO:0000256" key="6">
    <source>
        <dbReference type="ARBA" id="ARBA00023136"/>
    </source>
</evidence>
<dbReference type="Proteomes" id="UP000276542">
    <property type="component" value="Unassembled WGS sequence"/>
</dbReference>
<dbReference type="InterPro" id="IPR003660">
    <property type="entry name" value="HAMP_dom"/>
</dbReference>
<proteinExistence type="inferred from homology"/>
<comment type="subcellular location">
    <subcellularLocation>
        <location evidence="1">Cell membrane</location>
        <topology evidence="1">Multi-pass membrane protein</topology>
    </subcellularLocation>
</comment>
<keyword evidence="11" id="KW-1185">Reference proteome</keyword>
<evidence type="ECO:0000259" key="9">
    <source>
        <dbReference type="PROSITE" id="PS50885"/>
    </source>
</evidence>
<dbReference type="OrthoDB" id="9806704at2"/>
<dbReference type="InterPro" id="IPR001054">
    <property type="entry name" value="A/G_cyclase"/>
</dbReference>
<dbReference type="Gene3D" id="1.10.8.500">
    <property type="entry name" value="HAMP domain in histidine kinase"/>
    <property type="match status" value="1"/>
</dbReference>
<dbReference type="CDD" id="cd07302">
    <property type="entry name" value="CHD"/>
    <property type="match status" value="1"/>
</dbReference>
<reference evidence="11" key="1">
    <citation type="submission" date="2018-09" db="EMBL/GenBank/DDBJ databases">
        <authorList>
            <person name="Zhu H."/>
        </authorList>
    </citation>
    <scope>NUCLEOTIDE SEQUENCE [LARGE SCALE GENOMIC DNA]</scope>
    <source>
        <strain evidence="11">K1W22B-1</strain>
    </source>
</reference>
<comment type="caution">
    <text evidence="10">The sequence shown here is derived from an EMBL/GenBank/DDBJ whole genome shotgun (WGS) entry which is preliminary data.</text>
</comment>
<accession>A0A3A5HEF0</accession>
<feature type="transmembrane region" description="Helical" evidence="7">
    <location>
        <begin position="12"/>
        <end position="35"/>
    </location>
</feature>
<comment type="similarity">
    <text evidence="2">Belongs to the adenylyl cyclase class-3 family.</text>
</comment>
<evidence type="ECO:0000256" key="4">
    <source>
        <dbReference type="ARBA" id="ARBA00022692"/>
    </source>
</evidence>
<keyword evidence="5 7" id="KW-1133">Transmembrane helix</keyword>
<feature type="transmembrane region" description="Helical" evidence="7">
    <location>
        <begin position="182"/>
        <end position="204"/>
    </location>
</feature>
<keyword evidence="3" id="KW-1003">Cell membrane</keyword>